<evidence type="ECO:0000313" key="3">
    <source>
        <dbReference type="EMBL" id="GAA4521846.1"/>
    </source>
</evidence>
<feature type="region of interest" description="Disordered" evidence="1">
    <location>
        <begin position="1"/>
        <end position="27"/>
    </location>
</feature>
<dbReference type="InterPro" id="IPR015943">
    <property type="entry name" value="WD40/YVTN_repeat-like_dom_sf"/>
</dbReference>
<evidence type="ECO:0000256" key="2">
    <source>
        <dbReference type="SAM" id="Phobius"/>
    </source>
</evidence>
<name>A0ABP8R9A9_9ACTN</name>
<keyword evidence="2" id="KW-0812">Transmembrane</keyword>
<feature type="compositionally biased region" description="Basic and acidic residues" evidence="1">
    <location>
        <begin position="60"/>
        <end position="75"/>
    </location>
</feature>
<gene>
    <name evidence="3" type="ORF">GCM10023191_100640</name>
</gene>
<dbReference type="PANTHER" id="PTHR43739:SF5">
    <property type="entry name" value="EXO-ALPHA-SIALIDASE"/>
    <property type="match status" value="1"/>
</dbReference>
<dbReference type="Proteomes" id="UP001500503">
    <property type="component" value="Unassembled WGS sequence"/>
</dbReference>
<feature type="compositionally biased region" description="Acidic residues" evidence="1">
    <location>
        <begin position="76"/>
        <end position="95"/>
    </location>
</feature>
<sequence length="831" mass="88959">MTDDHPDETGHGAPDSAPEPAATNSRQRGTTLRLILASVLSLAIVALFVHGLTAPNDASGNERGEAAAEHVHDADGGEEGEEEGEEGEEEEEEEGGPTAPAEYLTQKFTSGHDVKPDQIKHARTQARALKHGGGNWGQVGPTNVGGRVTDLVVDPNHPNTFYVAVSGGGIWRSIDAGKTFTPAWPVDQTQTMGAIALGSDGTLWAGTGEANPSGGGLTFFGDGVYRSTDGGAHWKQWGLTDSGAIGKIVVDPANPKRVFVAAAGNLSGTAGQRGIYRLGPDGKSWRLVLKTPNNTTGGIDLALDPANGNRVYAALWDHKRNNGARVYGGVGSGLFRSDDGGDHWKRLENVIGTHPADTTGTGLKSDASLGRIGVAVAPNDPRRVYVVSGSPYGPDKGFYVSDDGGDTFKPGGRPGSSGGYQWWFGRMWVDPQDENHLFSADVSLRESKDGGATWSDSDGVHSDQHALQWDPKVADRIYLGNDGGIYRSDENGASRSWVHATYAPWNQSYHLAVAADDPNRLASGLQDNGSVRTWTNTAGASDLSQWNAYGGGDGHEVLIDPSNHDIYYECSQVGVCTRHEDSGGTSHSFRFGQRHSARITTDAPIVLDPSNPSVLYFGGNVLDRSTDRGATFTQISPPGDYLTGPVPPDEDDQGPFYANQYATITWIAPAKTDGNTIYLGTDTGRLWKTTDLGAHWTEFTGKGLPTRWVNSIVVDPADADHVYVAYSGYREGDTAANVWETTNGGGSWHNISGKLPNAPVEMLTYDQVSHQLYAATDYGVFYDKNDKKNWKRLGNGLPDTPVFDIKITGDHRTIYAATFGRSVWRIPVPNG</sequence>
<keyword evidence="2" id="KW-1133">Transmembrane helix</keyword>
<keyword evidence="4" id="KW-1185">Reference proteome</keyword>
<dbReference type="EMBL" id="BAABHF010000078">
    <property type="protein sequence ID" value="GAA4521846.1"/>
    <property type="molecule type" value="Genomic_DNA"/>
</dbReference>
<keyword evidence="2" id="KW-0472">Membrane</keyword>
<evidence type="ECO:0000313" key="4">
    <source>
        <dbReference type="Proteomes" id="UP001500503"/>
    </source>
</evidence>
<organism evidence="3 4">
    <name type="scientific">Actinoallomurus oryzae</name>
    <dbReference type="NCBI Taxonomy" id="502180"/>
    <lineage>
        <taxon>Bacteria</taxon>
        <taxon>Bacillati</taxon>
        <taxon>Actinomycetota</taxon>
        <taxon>Actinomycetes</taxon>
        <taxon>Streptosporangiales</taxon>
        <taxon>Thermomonosporaceae</taxon>
        <taxon>Actinoallomurus</taxon>
    </lineage>
</organism>
<accession>A0ABP8R9A9</accession>
<dbReference type="InterPro" id="IPR052025">
    <property type="entry name" value="Xyloglucanase_GH74"/>
</dbReference>
<dbReference type="RefSeq" id="WP_345475773.1">
    <property type="nucleotide sequence ID" value="NZ_BAABHF010000078.1"/>
</dbReference>
<reference evidence="4" key="1">
    <citation type="journal article" date="2019" name="Int. J. Syst. Evol. Microbiol.">
        <title>The Global Catalogue of Microorganisms (GCM) 10K type strain sequencing project: providing services to taxonomists for standard genome sequencing and annotation.</title>
        <authorList>
            <consortium name="The Broad Institute Genomics Platform"/>
            <consortium name="The Broad Institute Genome Sequencing Center for Infectious Disease"/>
            <person name="Wu L."/>
            <person name="Ma J."/>
        </authorList>
    </citation>
    <scope>NUCLEOTIDE SEQUENCE [LARGE SCALE GENOMIC DNA]</scope>
    <source>
        <strain evidence="4">JCM 17933</strain>
    </source>
</reference>
<evidence type="ECO:0000256" key="1">
    <source>
        <dbReference type="SAM" id="MobiDB-lite"/>
    </source>
</evidence>
<protein>
    <submittedName>
        <fullName evidence="3">Exo-alpha-sialidase</fullName>
    </submittedName>
</protein>
<dbReference type="Gene3D" id="2.130.10.10">
    <property type="entry name" value="YVTN repeat-like/Quinoprotein amine dehydrogenase"/>
    <property type="match status" value="4"/>
</dbReference>
<proteinExistence type="predicted"/>
<comment type="caution">
    <text evidence="3">The sequence shown here is derived from an EMBL/GenBank/DDBJ whole genome shotgun (WGS) entry which is preliminary data.</text>
</comment>
<feature type="transmembrane region" description="Helical" evidence="2">
    <location>
        <begin position="34"/>
        <end position="53"/>
    </location>
</feature>
<feature type="region of interest" description="Disordered" evidence="1">
    <location>
        <begin position="58"/>
        <end position="98"/>
    </location>
</feature>
<dbReference type="PANTHER" id="PTHR43739">
    <property type="entry name" value="XYLOGLUCANASE (EUROFUNG)"/>
    <property type="match status" value="1"/>
</dbReference>
<dbReference type="SUPFAM" id="SSF110296">
    <property type="entry name" value="Oligoxyloglucan reducing end-specific cellobiohydrolase"/>
    <property type="match status" value="3"/>
</dbReference>
<dbReference type="CDD" id="cd15482">
    <property type="entry name" value="Sialidase_non-viral"/>
    <property type="match status" value="1"/>
</dbReference>